<feature type="compositionally biased region" description="Low complexity" evidence="1">
    <location>
        <begin position="33"/>
        <end position="43"/>
    </location>
</feature>
<evidence type="ECO:0000313" key="2">
    <source>
        <dbReference type="EMBL" id="KAJ1211050.1"/>
    </source>
</evidence>
<comment type="caution">
    <text evidence="2">The sequence shown here is derived from an EMBL/GenBank/DDBJ whole genome shotgun (WGS) entry which is preliminary data.</text>
</comment>
<keyword evidence="3" id="KW-1185">Reference proteome</keyword>
<feature type="compositionally biased region" description="Low complexity" evidence="1">
    <location>
        <begin position="73"/>
        <end position="92"/>
    </location>
</feature>
<gene>
    <name evidence="2" type="ORF">NDU88_006412</name>
</gene>
<feature type="region of interest" description="Disordered" evidence="1">
    <location>
        <begin position="26"/>
        <end position="110"/>
    </location>
</feature>
<reference evidence="2" key="1">
    <citation type="journal article" date="2022" name="bioRxiv">
        <title>Sequencing and chromosome-scale assembly of the giantPleurodeles waltlgenome.</title>
        <authorList>
            <person name="Brown T."/>
            <person name="Elewa A."/>
            <person name="Iarovenko S."/>
            <person name="Subramanian E."/>
            <person name="Araus A.J."/>
            <person name="Petzold A."/>
            <person name="Susuki M."/>
            <person name="Suzuki K.-i.T."/>
            <person name="Hayashi T."/>
            <person name="Toyoda A."/>
            <person name="Oliveira C."/>
            <person name="Osipova E."/>
            <person name="Leigh N.D."/>
            <person name="Simon A."/>
            <person name="Yun M.H."/>
        </authorList>
    </citation>
    <scope>NUCLEOTIDE SEQUENCE</scope>
    <source>
        <strain evidence="2">20211129_DDA</strain>
        <tissue evidence="2">Liver</tissue>
    </source>
</reference>
<evidence type="ECO:0000313" key="3">
    <source>
        <dbReference type="Proteomes" id="UP001066276"/>
    </source>
</evidence>
<evidence type="ECO:0000256" key="1">
    <source>
        <dbReference type="SAM" id="MobiDB-lite"/>
    </source>
</evidence>
<protein>
    <submittedName>
        <fullName evidence="2">Uncharacterized protein</fullName>
    </submittedName>
</protein>
<dbReference type="Proteomes" id="UP001066276">
    <property type="component" value="Chromosome 1_2"/>
</dbReference>
<name>A0AAV7WFI7_PLEWA</name>
<sequence>MWEGGRAPTEGRNPCCGPRHVTIFVPPRSRNRAQATPDAAEAQAECERNLSQVSARRGPGAPSPLLLQVQRCSGPRSAVRSAAPSAERAPAARAERSQAEGWGTPKPRPAKRLTAPLAVEGRWSPKAVRWGAAGYDRLSPRKGLSLHGAEASATPRSTFQSWATAGPARPAVEYSGLPPESYCVMMLERDCVRGELECCGLKERTMRNLV</sequence>
<accession>A0AAV7WFI7</accession>
<dbReference type="AlphaFoldDB" id="A0AAV7WFI7"/>
<organism evidence="2 3">
    <name type="scientific">Pleurodeles waltl</name>
    <name type="common">Iberian ribbed newt</name>
    <dbReference type="NCBI Taxonomy" id="8319"/>
    <lineage>
        <taxon>Eukaryota</taxon>
        <taxon>Metazoa</taxon>
        <taxon>Chordata</taxon>
        <taxon>Craniata</taxon>
        <taxon>Vertebrata</taxon>
        <taxon>Euteleostomi</taxon>
        <taxon>Amphibia</taxon>
        <taxon>Batrachia</taxon>
        <taxon>Caudata</taxon>
        <taxon>Salamandroidea</taxon>
        <taxon>Salamandridae</taxon>
        <taxon>Pleurodelinae</taxon>
        <taxon>Pleurodeles</taxon>
    </lineage>
</organism>
<dbReference type="EMBL" id="JANPWB010000002">
    <property type="protein sequence ID" value="KAJ1211050.1"/>
    <property type="molecule type" value="Genomic_DNA"/>
</dbReference>
<proteinExistence type="predicted"/>